<comment type="caution">
    <text evidence="2">The sequence shown here is derived from an EMBL/GenBank/DDBJ whole genome shotgun (WGS) entry which is preliminary data.</text>
</comment>
<accession>A0A4Z2H0N2</accession>
<evidence type="ECO:0000313" key="2">
    <source>
        <dbReference type="EMBL" id="TNN58394.1"/>
    </source>
</evidence>
<dbReference type="EMBL" id="SRLO01000380">
    <property type="protein sequence ID" value="TNN58394.1"/>
    <property type="molecule type" value="Genomic_DNA"/>
</dbReference>
<organism evidence="2 3">
    <name type="scientific">Liparis tanakae</name>
    <name type="common">Tanaka's snailfish</name>
    <dbReference type="NCBI Taxonomy" id="230148"/>
    <lineage>
        <taxon>Eukaryota</taxon>
        <taxon>Metazoa</taxon>
        <taxon>Chordata</taxon>
        <taxon>Craniata</taxon>
        <taxon>Vertebrata</taxon>
        <taxon>Euteleostomi</taxon>
        <taxon>Actinopterygii</taxon>
        <taxon>Neopterygii</taxon>
        <taxon>Teleostei</taxon>
        <taxon>Neoteleostei</taxon>
        <taxon>Acanthomorphata</taxon>
        <taxon>Eupercaria</taxon>
        <taxon>Perciformes</taxon>
        <taxon>Cottioidei</taxon>
        <taxon>Cottales</taxon>
        <taxon>Liparidae</taxon>
        <taxon>Liparis</taxon>
    </lineage>
</organism>
<name>A0A4Z2H0N2_9TELE</name>
<dbReference type="Proteomes" id="UP000314294">
    <property type="component" value="Unassembled WGS sequence"/>
</dbReference>
<keyword evidence="3" id="KW-1185">Reference proteome</keyword>
<protein>
    <submittedName>
        <fullName evidence="2">Uncharacterized protein</fullName>
    </submittedName>
</protein>
<feature type="region of interest" description="Disordered" evidence="1">
    <location>
        <begin position="76"/>
        <end position="96"/>
    </location>
</feature>
<evidence type="ECO:0000256" key="1">
    <source>
        <dbReference type="SAM" id="MobiDB-lite"/>
    </source>
</evidence>
<evidence type="ECO:0000313" key="3">
    <source>
        <dbReference type="Proteomes" id="UP000314294"/>
    </source>
</evidence>
<reference evidence="2 3" key="1">
    <citation type="submission" date="2019-03" db="EMBL/GenBank/DDBJ databases">
        <title>First draft genome of Liparis tanakae, snailfish: a comprehensive survey of snailfish specific genes.</title>
        <authorList>
            <person name="Kim W."/>
            <person name="Song I."/>
            <person name="Jeong J.-H."/>
            <person name="Kim D."/>
            <person name="Kim S."/>
            <person name="Ryu S."/>
            <person name="Song J.Y."/>
            <person name="Lee S.K."/>
        </authorList>
    </citation>
    <scope>NUCLEOTIDE SEQUENCE [LARGE SCALE GENOMIC DNA]</scope>
    <source>
        <tissue evidence="2">Muscle</tissue>
    </source>
</reference>
<sequence>MLVLKLRVDVGDVLVHAAQLEHLAHVQEEWSSVVSQLPRPSISITAAPEQRSRREKSPTYCHEVLTVPGLQLGQGSAVQQQSIGHEDPTLASDKLPPGVGQRWRKRDALCFALSAAGSGEAQPAARR</sequence>
<gene>
    <name evidence="2" type="ORF">EYF80_031405</name>
</gene>
<dbReference type="AlphaFoldDB" id="A0A4Z2H0N2"/>
<proteinExistence type="predicted"/>